<accession>A0AAI9XD47</accession>
<comment type="caution">
    <text evidence="2">The sequence shown here is derived from an EMBL/GenBank/DDBJ whole genome shotgun (WGS) entry which is preliminary data.</text>
</comment>
<protein>
    <submittedName>
        <fullName evidence="2">Uncharacterized protein</fullName>
    </submittedName>
</protein>
<dbReference type="AlphaFoldDB" id="A0AAI9XD47"/>
<feature type="compositionally biased region" description="Basic and acidic residues" evidence="1">
    <location>
        <begin position="204"/>
        <end position="225"/>
    </location>
</feature>
<proteinExistence type="predicted"/>
<organism evidence="2 3">
    <name type="scientific">Penicillium thymicola</name>
    <dbReference type="NCBI Taxonomy" id="293382"/>
    <lineage>
        <taxon>Eukaryota</taxon>
        <taxon>Fungi</taxon>
        <taxon>Dikarya</taxon>
        <taxon>Ascomycota</taxon>
        <taxon>Pezizomycotina</taxon>
        <taxon>Eurotiomycetes</taxon>
        <taxon>Eurotiomycetidae</taxon>
        <taxon>Eurotiales</taxon>
        <taxon>Aspergillaceae</taxon>
        <taxon>Penicillium</taxon>
    </lineage>
</organism>
<reference evidence="2" key="1">
    <citation type="submission" date="2015-06" db="EMBL/GenBank/DDBJ databases">
        <authorList>
            <person name="Nguyen H."/>
        </authorList>
    </citation>
    <scope>NUCLEOTIDE SEQUENCE</scope>
    <source>
        <strain evidence="2">DAOM 180753</strain>
    </source>
</reference>
<gene>
    <name evidence="2" type="ORF">VN97_g295</name>
</gene>
<name>A0AAI9XD47_PENTH</name>
<keyword evidence="3" id="KW-1185">Reference proteome</keyword>
<feature type="region of interest" description="Disordered" evidence="1">
    <location>
        <begin position="203"/>
        <end position="240"/>
    </location>
</feature>
<evidence type="ECO:0000256" key="1">
    <source>
        <dbReference type="SAM" id="MobiDB-lite"/>
    </source>
</evidence>
<dbReference type="EMBL" id="LACB01000004">
    <property type="protein sequence ID" value="KAJ9492941.1"/>
    <property type="molecule type" value="Genomic_DNA"/>
</dbReference>
<dbReference type="Proteomes" id="UP001227192">
    <property type="component" value="Unassembled WGS sequence"/>
</dbReference>
<reference evidence="2" key="2">
    <citation type="journal article" date="2016" name="Fungal Biol.">
        <title>Ochratoxin A production by Penicillium thymicola.</title>
        <authorList>
            <person name="Nguyen H.D.T."/>
            <person name="McMullin D.R."/>
            <person name="Ponomareva E."/>
            <person name="Riley R."/>
            <person name="Pomraning K.R."/>
            <person name="Baker S.E."/>
            <person name="Seifert K.A."/>
        </authorList>
    </citation>
    <scope>NUCLEOTIDE SEQUENCE</scope>
    <source>
        <strain evidence="2">DAOM 180753</strain>
    </source>
</reference>
<evidence type="ECO:0000313" key="2">
    <source>
        <dbReference type="EMBL" id="KAJ9492941.1"/>
    </source>
</evidence>
<evidence type="ECO:0000313" key="3">
    <source>
        <dbReference type="Proteomes" id="UP001227192"/>
    </source>
</evidence>
<sequence length="367" mass="41728">MHHLDTFHWDPELVTRSSKEPCSIERAVEFLTAWHEGDKPFFTKKDLQDVSNQLNRRYNTRRKSDSKQLVTVKGLSGSKIYYQVITGQVLLGAENEDKEPKLRYSCYEQLISAVESQSIELAEAFFPVQIEYFMLARASDTKQPTSREYVENSVAVDEALEGTLKPWKTTPEFQELNSILQLILNAHEVTKVVVIASGSMKFGPESHKIENEETKRSRSKTEVRKRSATTDPKGQAPYEGCGEIFMTPTAARSQSGTGLKRSRTRKSNYMLRIPATPPLAHGLLRSMAANCWKTPRLPLPDESFSYHLAAFRDTSSSRDFSRFKLTHLLDSSILFLFQLEVFSNSGIPSRWILSQPTLPIRNRLGFA</sequence>